<reference evidence="2" key="1">
    <citation type="journal article" date="2019" name="Sci. Rep.">
        <title>Draft genome of Tanacetum cinerariifolium, the natural source of mosquito coil.</title>
        <authorList>
            <person name="Yamashiro T."/>
            <person name="Shiraishi A."/>
            <person name="Satake H."/>
            <person name="Nakayama K."/>
        </authorList>
    </citation>
    <scope>NUCLEOTIDE SEQUENCE</scope>
</reference>
<sequence>ANLSSTGATNNQVNEVQFNDNQIIDNANDQVSQEIQQEEHSGSDVENELDDNTIPYDQFILDKEAQCVPPE</sequence>
<accession>A0A699TM09</accession>
<organism evidence="2">
    <name type="scientific">Tanacetum cinerariifolium</name>
    <name type="common">Dalmatian daisy</name>
    <name type="synonym">Chrysanthemum cinerariifolium</name>
    <dbReference type="NCBI Taxonomy" id="118510"/>
    <lineage>
        <taxon>Eukaryota</taxon>
        <taxon>Viridiplantae</taxon>
        <taxon>Streptophyta</taxon>
        <taxon>Embryophyta</taxon>
        <taxon>Tracheophyta</taxon>
        <taxon>Spermatophyta</taxon>
        <taxon>Magnoliopsida</taxon>
        <taxon>eudicotyledons</taxon>
        <taxon>Gunneridae</taxon>
        <taxon>Pentapetalae</taxon>
        <taxon>asterids</taxon>
        <taxon>campanulids</taxon>
        <taxon>Asterales</taxon>
        <taxon>Asteraceae</taxon>
        <taxon>Asteroideae</taxon>
        <taxon>Anthemideae</taxon>
        <taxon>Anthemidinae</taxon>
        <taxon>Tanacetum</taxon>
    </lineage>
</organism>
<evidence type="ECO:0000256" key="1">
    <source>
        <dbReference type="SAM" id="MobiDB-lite"/>
    </source>
</evidence>
<feature type="non-terminal residue" evidence="2">
    <location>
        <position position="1"/>
    </location>
</feature>
<proteinExistence type="predicted"/>
<feature type="region of interest" description="Disordered" evidence="1">
    <location>
        <begin position="31"/>
        <end position="51"/>
    </location>
</feature>
<dbReference type="EMBL" id="BKCJ011252493">
    <property type="protein sequence ID" value="GFD10471.1"/>
    <property type="molecule type" value="Genomic_DNA"/>
</dbReference>
<gene>
    <name evidence="2" type="ORF">Tci_882440</name>
</gene>
<dbReference type="AlphaFoldDB" id="A0A699TM09"/>
<comment type="caution">
    <text evidence="2">The sequence shown here is derived from an EMBL/GenBank/DDBJ whole genome shotgun (WGS) entry which is preliminary data.</text>
</comment>
<evidence type="ECO:0000313" key="2">
    <source>
        <dbReference type="EMBL" id="GFD10471.1"/>
    </source>
</evidence>
<name>A0A699TM09_TANCI</name>
<feature type="non-terminal residue" evidence="2">
    <location>
        <position position="71"/>
    </location>
</feature>
<protein>
    <submittedName>
        <fullName evidence="2">Uncharacterized protein</fullName>
    </submittedName>
</protein>